<keyword evidence="4 9" id="KW-0808">Transferase</keyword>
<proteinExistence type="inferred from homology"/>
<dbReference type="eggNOG" id="COG2189">
    <property type="taxonomic scope" value="Bacteria"/>
</dbReference>
<dbReference type="PATRIC" id="fig|237368.3.peg.4067"/>
<dbReference type="GO" id="GO:0032259">
    <property type="term" value="P:methylation"/>
    <property type="evidence" value="ECO:0007669"/>
    <property type="project" value="UniProtKB-KW"/>
</dbReference>
<dbReference type="PRINTS" id="PR00506">
    <property type="entry name" value="D21N6MTFRASE"/>
</dbReference>
<evidence type="ECO:0000256" key="1">
    <source>
        <dbReference type="ARBA" id="ARBA00006594"/>
    </source>
</evidence>
<evidence type="ECO:0000259" key="8">
    <source>
        <dbReference type="Pfam" id="PF01555"/>
    </source>
</evidence>
<evidence type="ECO:0000256" key="7">
    <source>
        <dbReference type="SAM" id="MobiDB-lite"/>
    </source>
</evidence>
<feature type="domain" description="DNA methylase N-4/N-6" evidence="8">
    <location>
        <begin position="142"/>
        <end position="437"/>
    </location>
</feature>
<dbReference type="GO" id="GO:0008170">
    <property type="term" value="F:N-methyltransferase activity"/>
    <property type="evidence" value="ECO:0007669"/>
    <property type="project" value="InterPro"/>
</dbReference>
<name>A0A0B0EHA0_9BACT</name>
<comment type="caution">
    <text evidence="9">The sequence shown here is derived from an EMBL/GenBank/DDBJ whole genome shotgun (WGS) entry which is preliminary data.</text>
</comment>
<dbReference type="REBASE" id="103277">
    <property type="entry name" value="M.SbrRU1ORF3778P"/>
</dbReference>
<sequence>MAKKTSKKQIEQYEHSDKERANNPHVGLVTPDPDTGEKKTYEYDPHLDPQLQWAGKAEHTSFDVPTVSLHVHERIDPKTIIDTVKKEKVEDRQMSLFAEQKPLREAIDFYKHKEGWTNRLIAGDSLLVMNSLLEKEGTAGKVQMAYFDPPYGIKYGSNFQPFVNKRDVKDGKDEDLSAEPEMIKAFRDTWELGIHSYLTYLRDRLLLARELLHENGSVFVQISDENVHHVREIMDEVFGVNNFISLINFRTAMTKPGGFINNVFDYIIWYSKDKIKLRFLPLFTKKNMTNSVSHTQLQASTLQDKYEFIYKGVKYNPRNGWRLKKESLERLAKNDRLYQAGLSENNVGTLKYIRYDSDFPYYQYDNTWDQQSSEQNKIYAVQTADKIIQRCLLMTTEPRDLVLDITCGSGTTAYVAENWGRRWITCDTSRVAIALAKQRLMTANFDYYKLAHPNEGVGSGFEYKTVPHITLKSIANNEPPATETLYDRPFIDNKKTRVTGPFTVEAVPAPVVKSFEEFHPLSPPPAEDTNVPLTEGDSGGGFAADTSIARTGETLRQSEWRDELLRTGVRAKNGNIIQFTRVEPMAGTKYIQAEAETQISPSGGGQGEARKRVLIVFGPEHAPLEQRMVENAWQEARALKPDMLLFCAFQFDEEAAKDIDELTPGMQPLKVQMNADFFTDDLRKKRSSNESFWLVGQPDIKTHKLKESKVQVEVMGFDYYNPKTGNVESGGKKNIAMWMLDTDYDNRSLFPSQVFFPMAGSGDGWDKLARNLKAEIDEEKIESFKGTISLPFKPGSAVAVKIIDDRGIESLRVINM</sequence>
<keyword evidence="3 9" id="KW-0489">Methyltransferase</keyword>
<dbReference type="GO" id="GO:0003677">
    <property type="term" value="F:DNA binding"/>
    <property type="evidence" value="ECO:0007669"/>
    <property type="project" value="InterPro"/>
</dbReference>
<dbReference type="InterPro" id="IPR029063">
    <property type="entry name" value="SAM-dependent_MTases_sf"/>
</dbReference>
<feature type="region of interest" description="Disordered" evidence="7">
    <location>
        <begin position="1"/>
        <end position="42"/>
    </location>
</feature>
<dbReference type="Pfam" id="PF01555">
    <property type="entry name" value="N6_N4_Mtase"/>
    <property type="match status" value="1"/>
</dbReference>
<dbReference type="Gene3D" id="3.40.50.150">
    <property type="entry name" value="Vaccinia Virus protein VP39"/>
    <property type="match status" value="1"/>
</dbReference>
<evidence type="ECO:0000256" key="3">
    <source>
        <dbReference type="ARBA" id="ARBA00022603"/>
    </source>
</evidence>
<comment type="catalytic activity">
    <reaction evidence="6">
        <text>a 2'-deoxyadenosine in DNA + S-adenosyl-L-methionine = an N(6)-methyl-2'-deoxyadenosine in DNA + S-adenosyl-L-homocysteine + H(+)</text>
        <dbReference type="Rhea" id="RHEA:15197"/>
        <dbReference type="Rhea" id="RHEA-COMP:12418"/>
        <dbReference type="Rhea" id="RHEA-COMP:12419"/>
        <dbReference type="ChEBI" id="CHEBI:15378"/>
        <dbReference type="ChEBI" id="CHEBI:57856"/>
        <dbReference type="ChEBI" id="CHEBI:59789"/>
        <dbReference type="ChEBI" id="CHEBI:90615"/>
        <dbReference type="ChEBI" id="CHEBI:90616"/>
        <dbReference type="EC" id="2.1.1.72"/>
    </reaction>
</comment>
<reference evidence="9 10" key="1">
    <citation type="submission" date="2014-10" db="EMBL/GenBank/DDBJ databases">
        <title>Draft genome of anammox bacterium scalindua brodae, obtained using differential coverage binning of sequence data from two enrichment reactors.</title>
        <authorList>
            <person name="Speth D.R."/>
            <person name="Russ L."/>
            <person name="Kartal B."/>
            <person name="Op den Camp H.J."/>
            <person name="Dutilh B.E."/>
            <person name="Jetten M.S."/>
        </authorList>
    </citation>
    <scope>NUCLEOTIDE SEQUENCE [LARGE SCALE GENOMIC DNA]</scope>
    <source>
        <strain evidence="9">RU1</strain>
    </source>
</reference>
<evidence type="ECO:0000256" key="4">
    <source>
        <dbReference type="ARBA" id="ARBA00022679"/>
    </source>
</evidence>
<dbReference type="InterPro" id="IPR002295">
    <property type="entry name" value="N4/N6-MTase_EcoPI_Mod-like"/>
</dbReference>
<keyword evidence="5" id="KW-0949">S-adenosyl-L-methionine</keyword>
<evidence type="ECO:0000256" key="2">
    <source>
        <dbReference type="ARBA" id="ARBA00011900"/>
    </source>
</evidence>
<comment type="similarity">
    <text evidence="1">Belongs to the N(4)/N(6)-methyltransferase family.</text>
</comment>
<accession>A0A0B0EHA0</accession>
<dbReference type="GO" id="GO:0009007">
    <property type="term" value="F:site-specific DNA-methyltransferase (adenine-specific) activity"/>
    <property type="evidence" value="ECO:0007669"/>
    <property type="project" value="UniProtKB-EC"/>
</dbReference>
<dbReference type="Proteomes" id="UP000030652">
    <property type="component" value="Unassembled WGS sequence"/>
</dbReference>
<gene>
    <name evidence="9" type="ORF">SCABRO_03778</name>
</gene>
<dbReference type="PROSITE" id="PS00092">
    <property type="entry name" value="N6_MTASE"/>
    <property type="match status" value="1"/>
</dbReference>
<dbReference type="AlphaFoldDB" id="A0A0B0EHA0"/>
<feature type="compositionally biased region" description="Basic and acidic residues" evidence="7">
    <location>
        <begin position="8"/>
        <end position="22"/>
    </location>
</feature>
<dbReference type="SUPFAM" id="SSF53335">
    <property type="entry name" value="S-adenosyl-L-methionine-dependent methyltransferases"/>
    <property type="match status" value="1"/>
</dbReference>
<dbReference type="InterPro" id="IPR002052">
    <property type="entry name" value="DNA_methylase_N6_adenine_CS"/>
</dbReference>
<evidence type="ECO:0000313" key="10">
    <source>
        <dbReference type="Proteomes" id="UP000030652"/>
    </source>
</evidence>
<dbReference type="EMBL" id="JRYO01000260">
    <property type="protein sequence ID" value="KHE90488.1"/>
    <property type="molecule type" value="Genomic_DNA"/>
</dbReference>
<dbReference type="EC" id="2.1.1.72" evidence="2"/>
<evidence type="ECO:0000256" key="6">
    <source>
        <dbReference type="ARBA" id="ARBA00047942"/>
    </source>
</evidence>
<organism evidence="9 10">
    <name type="scientific">Candidatus Scalindua brodae</name>
    <dbReference type="NCBI Taxonomy" id="237368"/>
    <lineage>
        <taxon>Bacteria</taxon>
        <taxon>Pseudomonadati</taxon>
        <taxon>Planctomycetota</taxon>
        <taxon>Candidatus Brocadiia</taxon>
        <taxon>Candidatus Brocadiales</taxon>
        <taxon>Candidatus Scalinduaceae</taxon>
        <taxon>Candidatus Scalindua</taxon>
    </lineage>
</organism>
<protein>
    <recommendedName>
        <fullName evidence="2">site-specific DNA-methyltransferase (adenine-specific)</fullName>
        <ecNumber evidence="2">2.1.1.72</ecNumber>
    </recommendedName>
</protein>
<dbReference type="InterPro" id="IPR002941">
    <property type="entry name" value="DNA_methylase_N4/N6"/>
</dbReference>
<evidence type="ECO:0000256" key="5">
    <source>
        <dbReference type="ARBA" id="ARBA00022691"/>
    </source>
</evidence>
<evidence type="ECO:0000313" key="9">
    <source>
        <dbReference type="EMBL" id="KHE90488.1"/>
    </source>
</evidence>